<sequence length="115" mass="13398">MAYDVYDYQRMLDGIMESIEGLAAAKGRRWRPRGRPATQPHVLWIFRDRLIAGQTKQHWMSERRQIEKAWSSANPPSDRTIKRAISHHYKRLVWKDGKVTEASAAAVLREILGQK</sequence>
<evidence type="ECO:0000313" key="2">
    <source>
        <dbReference type="Proteomes" id="UP000529795"/>
    </source>
</evidence>
<name>A0A840F656_9SPHN</name>
<evidence type="ECO:0000313" key="1">
    <source>
        <dbReference type="EMBL" id="MBB4153249.1"/>
    </source>
</evidence>
<proteinExistence type="predicted"/>
<comment type="caution">
    <text evidence="1">The sequence shown here is derived from an EMBL/GenBank/DDBJ whole genome shotgun (WGS) entry which is preliminary data.</text>
</comment>
<dbReference type="AlphaFoldDB" id="A0A840F656"/>
<keyword evidence="2" id="KW-1185">Reference proteome</keyword>
<dbReference type="Proteomes" id="UP000529795">
    <property type="component" value="Unassembled WGS sequence"/>
</dbReference>
<organism evidence="1 2">
    <name type="scientific">Sphingomonas jinjuensis</name>
    <dbReference type="NCBI Taxonomy" id="535907"/>
    <lineage>
        <taxon>Bacteria</taxon>
        <taxon>Pseudomonadati</taxon>
        <taxon>Pseudomonadota</taxon>
        <taxon>Alphaproteobacteria</taxon>
        <taxon>Sphingomonadales</taxon>
        <taxon>Sphingomonadaceae</taxon>
        <taxon>Sphingomonas</taxon>
    </lineage>
</organism>
<protein>
    <submittedName>
        <fullName evidence="1">Uncharacterized protein</fullName>
    </submittedName>
</protein>
<reference evidence="1 2" key="1">
    <citation type="submission" date="2020-08" db="EMBL/GenBank/DDBJ databases">
        <title>Genomic Encyclopedia of Type Strains, Phase IV (KMG-IV): sequencing the most valuable type-strain genomes for metagenomic binning, comparative biology and taxonomic classification.</title>
        <authorList>
            <person name="Goeker M."/>
        </authorList>
    </citation>
    <scope>NUCLEOTIDE SEQUENCE [LARGE SCALE GENOMIC DNA]</scope>
    <source>
        <strain evidence="1 2">YC6723</strain>
    </source>
</reference>
<accession>A0A840F656</accession>
<gene>
    <name evidence="1" type="ORF">GGQ80_001137</name>
</gene>
<dbReference type="EMBL" id="JACIEV010000002">
    <property type="protein sequence ID" value="MBB4153249.1"/>
    <property type="molecule type" value="Genomic_DNA"/>
</dbReference>